<keyword evidence="2" id="KW-0812">Transmembrane</keyword>
<dbReference type="Proteomes" id="UP000664521">
    <property type="component" value="Unassembled WGS sequence"/>
</dbReference>
<proteinExistence type="predicted"/>
<name>A0A8H3G0Z8_9LECA</name>
<protein>
    <submittedName>
        <fullName evidence="3">Uncharacterized protein</fullName>
    </submittedName>
</protein>
<feature type="transmembrane region" description="Helical" evidence="2">
    <location>
        <begin position="98"/>
        <end position="120"/>
    </location>
</feature>
<sequence>MGFSRAKTYEDDKKWAWKFVLRLLAILFNLTGIALTAWALYKSGANVLDDGQGYEYYGDDIAFIPWNLIPFSLSFIWCLTNICILLSRSYPIHPGANVGCDLFLWLVFIVTGFFSVLGAIGSLNRWSYSSEAAYESYDGESYAYYPNGTSYLVTPSHPAPPCPGFDSCAQKSDIEARMKEKGIVIATASAFALLMVLVHFALFVSACRYTHERRRNREAVTDEKVKKEASVIAREIIAQMAQEGRLPPAQQPLLATEGPARDSISSPAPSSPVPQQLQHQHQHQPQPLPQIMVHGANRDDVVSHGLSGQVV</sequence>
<evidence type="ECO:0000256" key="1">
    <source>
        <dbReference type="SAM" id="MobiDB-lite"/>
    </source>
</evidence>
<gene>
    <name evidence="3" type="ORF">HETSPECPRED_009317</name>
</gene>
<dbReference type="AlphaFoldDB" id="A0A8H3G0Z8"/>
<evidence type="ECO:0000313" key="4">
    <source>
        <dbReference type="Proteomes" id="UP000664521"/>
    </source>
</evidence>
<organism evidence="3 4">
    <name type="scientific">Heterodermia speciosa</name>
    <dbReference type="NCBI Taxonomy" id="116794"/>
    <lineage>
        <taxon>Eukaryota</taxon>
        <taxon>Fungi</taxon>
        <taxon>Dikarya</taxon>
        <taxon>Ascomycota</taxon>
        <taxon>Pezizomycotina</taxon>
        <taxon>Lecanoromycetes</taxon>
        <taxon>OSLEUM clade</taxon>
        <taxon>Lecanoromycetidae</taxon>
        <taxon>Caliciales</taxon>
        <taxon>Physciaceae</taxon>
        <taxon>Heterodermia</taxon>
    </lineage>
</organism>
<dbReference type="OrthoDB" id="5279542at2759"/>
<evidence type="ECO:0000313" key="3">
    <source>
        <dbReference type="EMBL" id="CAF9934683.1"/>
    </source>
</evidence>
<reference evidence="3" key="1">
    <citation type="submission" date="2021-03" db="EMBL/GenBank/DDBJ databases">
        <authorList>
            <person name="Tagirdzhanova G."/>
        </authorList>
    </citation>
    <scope>NUCLEOTIDE SEQUENCE</scope>
</reference>
<dbReference type="EMBL" id="CAJPDS010000077">
    <property type="protein sequence ID" value="CAF9934683.1"/>
    <property type="molecule type" value="Genomic_DNA"/>
</dbReference>
<evidence type="ECO:0000256" key="2">
    <source>
        <dbReference type="SAM" id="Phobius"/>
    </source>
</evidence>
<accession>A0A8H3G0Z8</accession>
<keyword evidence="4" id="KW-1185">Reference proteome</keyword>
<feature type="transmembrane region" description="Helical" evidence="2">
    <location>
        <begin position="183"/>
        <end position="207"/>
    </location>
</feature>
<feature type="region of interest" description="Disordered" evidence="1">
    <location>
        <begin position="243"/>
        <end position="285"/>
    </location>
</feature>
<keyword evidence="2" id="KW-0472">Membrane</keyword>
<keyword evidence="2" id="KW-1133">Transmembrane helix</keyword>
<feature type="transmembrane region" description="Helical" evidence="2">
    <location>
        <begin position="61"/>
        <end position="86"/>
    </location>
</feature>
<feature type="compositionally biased region" description="Low complexity" evidence="1">
    <location>
        <begin position="261"/>
        <end position="285"/>
    </location>
</feature>
<feature type="transmembrane region" description="Helical" evidence="2">
    <location>
        <begin position="20"/>
        <end position="41"/>
    </location>
</feature>
<comment type="caution">
    <text evidence="3">The sequence shown here is derived from an EMBL/GenBank/DDBJ whole genome shotgun (WGS) entry which is preliminary data.</text>
</comment>